<name>A0A411E8A9_9FLAO</name>
<keyword evidence="2" id="KW-0176">Collagen</keyword>
<dbReference type="RefSeq" id="WP_129603059.1">
    <property type="nucleotide sequence ID" value="NZ_CP035544.1"/>
</dbReference>
<dbReference type="EMBL" id="CP035544">
    <property type="protein sequence ID" value="QBA63763.1"/>
    <property type="molecule type" value="Genomic_DNA"/>
</dbReference>
<evidence type="ECO:0000256" key="1">
    <source>
        <dbReference type="SAM" id="SignalP"/>
    </source>
</evidence>
<evidence type="ECO:0000313" key="2">
    <source>
        <dbReference type="EMBL" id="QBA63763.1"/>
    </source>
</evidence>
<dbReference type="Proteomes" id="UP000290889">
    <property type="component" value="Chromosome"/>
</dbReference>
<evidence type="ECO:0000313" key="3">
    <source>
        <dbReference type="Proteomes" id="UP000290889"/>
    </source>
</evidence>
<dbReference type="PROSITE" id="PS51257">
    <property type="entry name" value="PROKAR_LIPOPROTEIN"/>
    <property type="match status" value="1"/>
</dbReference>
<protein>
    <submittedName>
        <fullName evidence="2">Collagen-like protein</fullName>
    </submittedName>
</protein>
<feature type="chain" id="PRO_5019540192" evidence="1">
    <location>
        <begin position="24"/>
        <end position="188"/>
    </location>
</feature>
<keyword evidence="1" id="KW-0732">Signal</keyword>
<gene>
    <name evidence="2" type="ORF">EQY75_03935</name>
</gene>
<dbReference type="AlphaFoldDB" id="A0A411E8A9"/>
<keyword evidence="3" id="KW-1185">Reference proteome</keyword>
<dbReference type="KEGG" id="mur:EQY75_03935"/>
<accession>A0A411E8A9</accession>
<proteinExistence type="predicted"/>
<dbReference type="OrthoDB" id="1524444at2"/>
<sequence>MKKIGLIFSTLVVALMISCEGPAGPPGPPGFDGLDGLDGQDGINILGTVLEIEGTFDAANEYSIFYEFPNTVEVFESDLVFVYILWDETDDGNGEFVDIWRLLPQTRILNQGLLQYNYDHTFFDVSIFLESDFDLSTLMPGDTDNQVFRIAIVPAEYGQTSRMDPSNIDAIMNLLQVEEKDITRITLD</sequence>
<reference evidence="2 3" key="1">
    <citation type="submission" date="2019-01" db="EMBL/GenBank/DDBJ databases">
        <title>Muriicola soli sp. nov., isolated from soil.</title>
        <authorList>
            <person name="Kang H.J."/>
            <person name="Kim S.B."/>
        </authorList>
    </citation>
    <scope>NUCLEOTIDE SEQUENCE [LARGE SCALE GENOMIC DNA]</scope>
    <source>
        <strain evidence="2 3">MMS17-SY002</strain>
    </source>
</reference>
<feature type="signal peptide" evidence="1">
    <location>
        <begin position="1"/>
        <end position="23"/>
    </location>
</feature>
<organism evidence="2 3">
    <name type="scientific">Muriicola soli</name>
    <dbReference type="NCBI Taxonomy" id="2507538"/>
    <lineage>
        <taxon>Bacteria</taxon>
        <taxon>Pseudomonadati</taxon>
        <taxon>Bacteroidota</taxon>
        <taxon>Flavobacteriia</taxon>
        <taxon>Flavobacteriales</taxon>
        <taxon>Flavobacteriaceae</taxon>
        <taxon>Muriicola</taxon>
    </lineage>
</organism>